<dbReference type="InterPro" id="IPR050640">
    <property type="entry name" value="Bact_2-comp_sensor_kinase"/>
</dbReference>
<dbReference type="OrthoDB" id="927174at2"/>
<dbReference type="AlphaFoldDB" id="A0A364Y611"/>
<feature type="transmembrane region" description="Helical" evidence="1">
    <location>
        <begin position="15"/>
        <end position="34"/>
    </location>
</feature>
<dbReference type="InterPro" id="IPR010559">
    <property type="entry name" value="Sig_transdc_His_kin_internal"/>
</dbReference>
<reference evidence="3 4" key="1">
    <citation type="submission" date="2018-06" db="EMBL/GenBank/DDBJ databases">
        <title>Chryseolinea flavus sp. nov., a member of the phylum Bacteroidetes isolated from soil.</title>
        <authorList>
            <person name="Li Y."/>
            <person name="Wang J."/>
        </authorList>
    </citation>
    <scope>NUCLEOTIDE SEQUENCE [LARGE SCALE GENOMIC DNA]</scope>
    <source>
        <strain evidence="3 4">SDU1-6</strain>
    </source>
</reference>
<dbReference type="RefSeq" id="WP_112746753.1">
    <property type="nucleotide sequence ID" value="NZ_QMFY01000004.1"/>
</dbReference>
<gene>
    <name evidence="3" type="ORF">DQQ10_10165</name>
</gene>
<dbReference type="Pfam" id="PF06580">
    <property type="entry name" value="His_kinase"/>
    <property type="match status" value="1"/>
</dbReference>
<organism evidence="3 4">
    <name type="scientific">Pseudochryseolinea flava</name>
    <dbReference type="NCBI Taxonomy" id="2059302"/>
    <lineage>
        <taxon>Bacteria</taxon>
        <taxon>Pseudomonadati</taxon>
        <taxon>Bacteroidota</taxon>
        <taxon>Cytophagia</taxon>
        <taxon>Cytophagales</taxon>
        <taxon>Fulvivirgaceae</taxon>
        <taxon>Pseudochryseolinea</taxon>
    </lineage>
</organism>
<proteinExistence type="predicted"/>
<keyword evidence="1" id="KW-1133">Transmembrane helix</keyword>
<feature type="domain" description="Signal transduction histidine kinase internal region" evidence="2">
    <location>
        <begin position="190"/>
        <end position="269"/>
    </location>
</feature>
<evidence type="ECO:0000259" key="2">
    <source>
        <dbReference type="Pfam" id="PF06580"/>
    </source>
</evidence>
<keyword evidence="1" id="KW-0472">Membrane</keyword>
<protein>
    <recommendedName>
        <fullName evidence="2">Signal transduction histidine kinase internal region domain-containing protein</fullName>
    </recommendedName>
</protein>
<dbReference type="GO" id="GO:0000155">
    <property type="term" value="F:phosphorelay sensor kinase activity"/>
    <property type="evidence" value="ECO:0007669"/>
    <property type="project" value="InterPro"/>
</dbReference>
<evidence type="ECO:0000313" key="4">
    <source>
        <dbReference type="Proteomes" id="UP000251889"/>
    </source>
</evidence>
<dbReference type="PANTHER" id="PTHR34220">
    <property type="entry name" value="SENSOR HISTIDINE KINASE YPDA"/>
    <property type="match status" value="1"/>
</dbReference>
<name>A0A364Y611_9BACT</name>
<keyword evidence="4" id="KW-1185">Reference proteome</keyword>
<dbReference type="EMBL" id="QMFY01000004">
    <property type="protein sequence ID" value="RAW01267.1"/>
    <property type="molecule type" value="Genomic_DNA"/>
</dbReference>
<keyword evidence="1" id="KW-0812">Transmembrane</keyword>
<sequence>MKTLWREYILNLNKWKLVAVLLIIHFPLGLYLNFPVYSPKYQYTLAVFYYQLGTLIIVTGMLYVWLHLSELMLKILSKYLGPDFLFSFKIIPLFTTFAVAITMAISFVWAAGNLLTFAEWISQSLFQLPFRMLPVNQSEEFIALYQRGNIGFFLLLMLSSFYLMAYQQSSQKAKLMEIRMEQLAKEKIQAQLIALKDQLSPHFLFNSFTILSNLVYQDASMAERFIQELSKTYRYILENRTLDTVQLSTELTFLSSYIFLLQIRFKGKFFVNQEIPEDATRLKVPPVTLQLLFENVITHNQLSEEKPLSIILRAEDNYLIVSNTIRRKKQSVASTGLGLKNIQKRYAALTDRLVIINDDKSTFCVKIPLL</sequence>
<feature type="transmembrane region" description="Helical" evidence="1">
    <location>
        <begin position="46"/>
        <end position="66"/>
    </location>
</feature>
<feature type="transmembrane region" description="Helical" evidence="1">
    <location>
        <begin position="86"/>
        <end position="110"/>
    </location>
</feature>
<feature type="transmembrane region" description="Helical" evidence="1">
    <location>
        <begin position="148"/>
        <end position="166"/>
    </location>
</feature>
<dbReference type="Proteomes" id="UP000251889">
    <property type="component" value="Unassembled WGS sequence"/>
</dbReference>
<comment type="caution">
    <text evidence="3">The sequence shown here is derived from an EMBL/GenBank/DDBJ whole genome shotgun (WGS) entry which is preliminary data.</text>
</comment>
<evidence type="ECO:0000313" key="3">
    <source>
        <dbReference type="EMBL" id="RAW01267.1"/>
    </source>
</evidence>
<evidence type="ECO:0000256" key="1">
    <source>
        <dbReference type="SAM" id="Phobius"/>
    </source>
</evidence>
<accession>A0A364Y611</accession>
<dbReference type="GO" id="GO:0016020">
    <property type="term" value="C:membrane"/>
    <property type="evidence" value="ECO:0007669"/>
    <property type="project" value="InterPro"/>
</dbReference>
<dbReference type="PANTHER" id="PTHR34220:SF7">
    <property type="entry name" value="SENSOR HISTIDINE KINASE YPDA"/>
    <property type="match status" value="1"/>
</dbReference>